<dbReference type="InterPro" id="IPR038449">
    <property type="entry name" value="SirA_sf"/>
</dbReference>
<dbReference type="Pfam" id="PF10747">
    <property type="entry name" value="SirA"/>
    <property type="match status" value="1"/>
</dbReference>
<dbReference type="Proteomes" id="UP000657931">
    <property type="component" value="Unassembled WGS sequence"/>
</dbReference>
<dbReference type="RefSeq" id="WP_191812046.1">
    <property type="nucleotide sequence ID" value="NZ_JACSQT010000002.1"/>
</dbReference>
<evidence type="ECO:0000313" key="1">
    <source>
        <dbReference type="EMBL" id="MBD7936621.1"/>
    </source>
</evidence>
<comment type="caution">
    <text evidence="1">The sequence shown here is derived from an EMBL/GenBank/DDBJ whole genome shotgun (WGS) entry which is preliminary data.</text>
</comment>
<reference evidence="1 2" key="1">
    <citation type="submission" date="2020-08" db="EMBL/GenBank/DDBJ databases">
        <title>A Genomic Blueprint of the Chicken Gut Microbiome.</title>
        <authorList>
            <person name="Gilroy R."/>
            <person name="Ravi A."/>
            <person name="Getino M."/>
            <person name="Pursley I."/>
            <person name="Horton D.L."/>
            <person name="Alikhan N.-F."/>
            <person name="Baker D."/>
            <person name="Gharbi K."/>
            <person name="Hall N."/>
            <person name="Watson M."/>
            <person name="Adriaenssens E.M."/>
            <person name="Foster-Nyarko E."/>
            <person name="Jarju S."/>
            <person name="Secka A."/>
            <person name="Antonio M."/>
            <person name="Oren A."/>
            <person name="Chaudhuri R."/>
            <person name="La Ragione R.M."/>
            <person name="Hildebrand F."/>
            <person name="Pallen M.J."/>
        </authorList>
    </citation>
    <scope>NUCLEOTIDE SEQUENCE [LARGE SCALE GENOMIC DNA]</scope>
    <source>
        <strain evidence="1 2">Sa5YUA1</strain>
    </source>
</reference>
<dbReference type="Gene3D" id="3.30.310.250">
    <property type="entry name" value="Sporulation inhibitor of replication protein SirA"/>
    <property type="match status" value="1"/>
</dbReference>
<gene>
    <name evidence="1" type="primary">sirA</name>
    <name evidence="1" type="ORF">H9655_06245</name>
</gene>
<dbReference type="EMBL" id="JACSQT010000002">
    <property type="protein sequence ID" value="MBD7936621.1"/>
    <property type="molecule type" value="Genomic_DNA"/>
</dbReference>
<name>A0ABR8QM72_9BACI</name>
<sequence>MRTYQLYLIDEPFASHYFGREQMFYQLFKEYEQATGTIQFILGKQIAFITKNIPKDKVNNDLYRELYAEKKVSYKSNAFYIKEKNSQAKLMIHDRFLSLEASGNYDAETVFFEVLRKEESSYLAIDLFHNRFGWLKPLKERKFV</sequence>
<dbReference type="InterPro" id="IPR019683">
    <property type="entry name" value="SirA"/>
</dbReference>
<accession>A0ABR8QM72</accession>
<evidence type="ECO:0000313" key="2">
    <source>
        <dbReference type="Proteomes" id="UP000657931"/>
    </source>
</evidence>
<proteinExistence type="predicted"/>
<organism evidence="1 2">
    <name type="scientific">Cytobacillus stercorigallinarum</name>
    <dbReference type="NCBI Taxonomy" id="2762240"/>
    <lineage>
        <taxon>Bacteria</taxon>
        <taxon>Bacillati</taxon>
        <taxon>Bacillota</taxon>
        <taxon>Bacilli</taxon>
        <taxon>Bacillales</taxon>
        <taxon>Bacillaceae</taxon>
        <taxon>Cytobacillus</taxon>
    </lineage>
</organism>
<protein>
    <submittedName>
        <fullName evidence="1">Sporulation inhibitor of replication protein SirA</fullName>
    </submittedName>
</protein>
<keyword evidence="2" id="KW-1185">Reference proteome</keyword>